<dbReference type="SMART" id="SM00248">
    <property type="entry name" value="ANK"/>
    <property type="match status" value="3"/>
</dbReference>
<dbReference type="VEuPathDB" id="FungiDB:TSTA_048690"/>
<evidence type="ECO:0000256" key="4">
    <source>
        <dbReference type="SAM" id="Coils"/>
    </source>
</evidence>
<feature type="compositionally biased region" description="Pro residues" evidence="5">
    <location>
        <begin position="486"/>
        <end position="501"/>
    </location>
</feature>
<dbReference type="InterPro" id="IPR002110">
    <property type="entry name" value="Ankyrin_rpt"/>
</dbReference>
<feature type="compositionally biased region" description="Low complexity" evidence="5">
    <location>
        <begin position="508"/>
        <end position="519"/>
    </location>
</feature>
<keyword evidence="1" id="KW-0677">Repeat</keyword>
<feature type="region of interest" description="Disordered" evidence="5">
    <location>
        <begin position="236"/>
        <end position="271"/>
    </location>
</feature>
<keyword evidence="2 3" id="KW-0040">ANK repeat</keyword>
<dbReference type="AlphaFoldDB" id="B8ML13"/>
<dbReference type="PANTHER" id="PTHR24198">
    <property type="entry name" value="ANKYRIN REPEAT AND PROTEIN KINASE DOMAIN-CONTAINING PROTEIN"/>
    <property type="match status" value="1"/>
</dbReference>
<protein>
    <submittedName>
        <fullName evidence="6">Uncharacterized protein</fullName>
    </submittedName>
</protein>
<feature type="repeat" description="ANK" evidence="3">
    <location>
        <begin position="571"/>
        <end position="604"/>
    </location>
</feature>
<dbReference type="Proteomes" id="UP000001745">
    <property type="component" value="Unassembled WGS sequence"/>
</dbReference>
<feature type="region of interest" description="Disordered" evidence="5">
    <location>
        <begin position="689"/>
        <end position="720"/>
    </location>
</feature>
<keyword evidence="4" id="KW-0175">Coiled coil</keyword>
<gene>
    <name evidence="6" type="ORF">TSTA_048690</name>
</gene>
<dbReference type="RefSeq" id="XP_002485382.1">
    <property type="nucleotide sequence ID" value="XM_002485337.1"/>
</dbReference>
<name>B8ML13_TALSN</name>
<dbReference type="OMA" id="HISAYID"/>
<proteinExistence type="predicted"/>
<feature type="compositionally biased region" description="Polar residues" evidence="5">
    <location>
        <begin position="258"/>
        <end position="271"/>
    </location>
</feature>
<dbReference type="PROSITE" id="PS50088">
    <property type="entry name" value="ANK_REPEAT"/>
    <property type="match status" value="2"/>
</dbReference>
<accession>B8ML13</accession>
<evidence type="ECO:0000256" key="3">
    <source>
        <dbReference type="PROSITE-ProRule" id="PRU00023"/>
    </source>
</evidence>
<dbReference type="STRING" id="441959.B8ML13"/>
<feature type="region of interest" description="Disordered" evidence="5">
    <location>
        <begin position="477"/>
        <end position="535"/>
    </location>
</feature>
<dbReference type="PROSITE" id="PS50297">
    <property type="entry name" value="ANK_REP_REGION"/>
    <property type="match status" value="2"/>
</dbReference>
<dbReference type="SUPFAM" id="SSF48403">
    <property type="entry name" value="Ankyrin repeat"/>
    <property type="match status" value="1"/>
</dbReference>
<organism evidence="6 7">
    <name type="scientific">Talaromyces stipitatus (strain ATCC 10500 / CBS 375.48 / QM 6759 / NRRL 1006)</name>
    <name type="common">Penicillium stipitatum</name>
    <dbReference type="NCBI Taxonomy" id="441959"/>
    <lineage>
        <taxon>Eukaryota</taxon>
        <taxon>Fungi</taxon>
        <taxon>Dikarya</taxon>
        <taxon>Ascomycota</taxon>
        <taxon>Pezizomycotina</taxon>
        <taxon>Eurotiomycetes</taxon>
        <taxon>Eurotiomycetidae</taxon>
        <taxon>Eurotiales</taxon>
        <taxon>Trichocomaceae</taxon>
        <taxon>Talaromyces</taxon>
        <taxon>Talaromyces sect. Talaromyces</taxon>
    </lineage>
</organism>
<dbReference type="Pfam" id="PF12796">
    <property type="entry name" value="Ank_2"/>
    <property type="match status" value="1"/>
</dbReference>
<dbReference type="OrthoDB" id="539213at2759"/>
<evidence type="ECO:0000256" key="1">
    <source>
        <dbReference type="ARBA" id="ARBA00022737"/>
    </source>
</evidence>
<keyword evidence="7" id="KW-1185">Reference proteome</keyword>
<dbReference type="GeneID" id="8107051"/>
<evidence type="ECO:0000256" key="5">
    <source>
        <dbReference type="SAM" id="MobiDB-lite"/>
    </source>
</evidence>
<dbReference type="InterPro" id="IPR036770">
    <property type="entry name" value="Ankyrin_rpt-contain_sf"/>
</dbReference>
<reference evidence="7" key="1">
    <citation type="journal article" date="2015" name="Genome Announc.">
        <title>Genome sequence of the AIDS-associated pathogen Penicillium marneffei (ATCC18224) and its near taxonomic relative Talaromyces stipitatus (ATCC10500).</title>
        <authorList>
            <person name="Nierman W.C."/>
            <person name="Fedorova-Abrams N.D."/>
            <person name="Andrianopoulos A."/>
        </authorList>
    </citation>
    <scope>NUCLEOTIDE SEQUENCE [LARGE SCALE GENOMIC DNA]</scope>
    <source>
        <strain evidence="7">ATCC 10500 / CBS 375.48 / QM 6759 / NRRL 1006</strain>
    </source>
</reference>
<dbReference type="EMBL" id="EQ962657">
    <property type="protein sequence ID" value="EED15429.1"/>
    <property type="molecule type" value="Genomic_DNA"/>
</dbReference>
<feature type="compositionally biased region" description="Basic and acidic residues" evidence="5">
    <location>
        <begin position="523"/>
        <end position="532"/>
    </location>
</feature>
<evidence type="ECO:0000313" key="6">
    <source>
        <dbReference type="EMBL" id="EED15429.1"/>
    </source>
</evidence>
<dbReference type="PANTHER" id="PTHR24198:SF165">
    <property type="entry name" value="ANKYRIN REPEAT-CONTAINING PROTEIN-RELATED"/>
    <property type="match status" value="1"/>
</dbReference>
<feature type="coiled-coil region" evidence="4">
    <location>
        <begin position="161"/>
        <end position="191"/>
    </location>
</feature>
<sequence>MEPVSSAAAILQLLGNAIKIALNTAIFVKNVKNAEEFQDDFIRGLDYSFRAVERMTAQVEDRDVADCYDKAVQERREISKLVHEIAKDCKKCNDSLHRLYGTFSNTLTGRVTAEARRVLRRPQIETVNARLRSNVGNIQALISVLQVIANNHQTEQVKDYLREIQEKLISLQESRAEIMAALNNLNNREEVNRIDDGSGLIHQICDEIVLSRDAGTCIKITEGTFKTAKSIYDRLSRDGSVQNSSPSDRKSDGDDSAYGSSVPQLEPNTSTSVPLSTMTVFLDGYIHETKTEFENCGYEKCKKYIHEALEWGECRYFEHNVDFHQWFDLQLLLAEVYEKEGSFQDARSYISFLWQLSETHTVDYQQMSNLQEVQLRCATARLFLLEYEREPHNTSPDKLKHEALSAFGAAITAFREAADPEEESASVMSTLRQLLVDSAATLDKVFGILADPVGQRSLRVEYPLLLETLPVLEPIMQPTRGTESEPPIPHPVLDRPQPPKLRSPGPASTSGSSDGCGTSPVSHRTDVTRLSEDSMSTGASQLLGAAKMQNFEALKNRINEFGPYINAKDSAGMNALHHALTRLGREDVVKLLIDNDIDVNAKDNHGDTPLHYCVRRSNYHGAQILLSKGKAAIDCVNKTNQTPAKLAIDQSSIPNRDILQLLIHNKADFDWPGIPRGIRDYLRELGYESNETRGDSPVTTQTLENWERRNSRASQSSHTSNRSRWYLRIGRIPSHNT</sequence>
<dbReference type="Gene3D" id="1.25.40.20">
    <property type="entry name" value="Ankyrin repeat-containing domain"/>
    <property type="match status" value="1"/>
</dbReference>
<feature type="repeat" description="ANK" evidence="3">
    <location>
        <begin position="605"/>
        <end position="629"/>
    </location>
</feature>
<evidence type="ECO:0000313" key="7">
    <source>
        <dbReference type="Proteomes" id="UP000001745"/>
    </source>
</evidence>
<evidence type="ECO:0000256" key="2">
    <source>
        <dbReference type="ARBA" id="ARBA00023043"/>
    </source>
</evidence>
<dbReference type="InParanoid" id="B8ML13"/>
<dbReference type="eggNOG" id="KOG4412">
    <property type="taxonomic scope" value="Eukaryota"/>
</dbReference>
<dbReference type="HOGENOM" id="CLU_376505_0_0_1"/>